<dbReference type="EMBL" id="JAVDUU010000005">
    <property type="protein sequence ID" value="MDR6945107.1"/>
    <property type="molecule type" value="Genomic_DNA"/>
</dbReference>
<dbReference type="InterPro" id="IPR018053">
    <property type="entry name" value="Glyco_hydro_32_AS"/>
</dbReference>
<evidence type="ECO:0000313" key="8">
    <source>
        <dbReference type="Proteomes" id="UP001247620"/>
    </source>
</evidence>
<keyword evidence="2 4" id="KW-0378">Hydrolase</keyword>
<dbReference type="InterPro" id="IPR023296">
    <property type="entry name" value="Glyco_hydro_beta-prop_sf"/>
</dbReference>
<keyword evidence="8" id="KW-1185">Reference proteome</keyword>
<evidence type="ECO:0000256" key="2">
    <source>
        <dbReference type="ARBA" id="ARBA00022801"/>
    </source>
</evidence>
<dbReference type="Pfam" id="PF08244">
    <property type="entry name" value="Glyco_hydro_32C"/>
    <property type="match status" value="1"/>
</dbReference>
<sequence>MNLKKIFLICSCFFVAGQLKGQDKDAAFVADPHRPQIHFSPKQHWVNDPNGMVYYNNTYHLFFQYYPSGTTWGPMHWGHAESKDLIHWKELPIALYPDSLGYIFSGSAVVDSNNTTGFGKNGKTPLVAIFTHHDPVGEKAGKENFQNQSLAYSLDEGSTWTKYTGNPVLKNPGIRDFRDPKVMWYAPQKKWVMTLATKDHITFYSAPDLKTWKKESEFGLKTGAHGGVWECPDLFPLKLNGKTYWVLVVNLNPGGPNGGSATQYFVGGFNGKTFTPIDTATRWLDYGPDEYAGITWSNTGSRKIFLGWMSNWLYANQVPTVKWRNAMTVPRELSLKQVKGKLLLTSVPVSELNNISLNTRSRKNLLVKKVTDITALAGNATGQYLLKMNTASLTDYAITISNNLGEELIAGYDKKANQYYIDRTKAGKDDFQKDFNGRFVAPRLATANGSDLTLVIDAASVELFADKGLTVMTAIYFPNKPFDHISIKSNGGLRITRLKLSALRTIWNK</sequence>
<dbReference type="EC" id="3.2.1.80" evidence="7"/>
<keyword evidence="3 4" id="KW-0326">Glycosidase</keyword>
<dbReference type="Gene3D" id="2.60.120.560">
    <property type="entry name" value="Exo-inulinase, domain 1"/>
    <property type="match status" value="1"/>
</dbReference>
<organism evidence="7 8">
    <name type="scientific">Mucilaginibacter pocheonensis</name>
    <dbReference type="NCBI Taxonomy" id="398050"/>
    <lineage>
        <taxon>Bacteria</taxon>
        <taxon>Pseudomonadati</taxon>
        <taxon>Bacteroidota</taxon>
        <taxon>Sphingobacteriia</taxon>
        <taxon>Sphingobacteriales</taxon>
        <taxon>Sphingobacteriaceae</taxon>
        <taxon>Mucilaginibacter</taxon>
    </lineage>
</organism>
<gene>
    <name evidence="7" type="ORF">J2W55_004975</name>
</gene>
<evidence type="ECO:0000256" key="1">
    <source>
        <dbReference type="ARBA" id="ARBA00009902"/>
    </source>
</evidence>
<protein>
    <submittedName>
        <fullName evidence="7">Fructan beta-fructosidase</fullName>
        <ecNumber evidence="7">3.2.1.80</ecNumber>
    </submittedName>
</protein>
<dbReference type="CDD" id="cd18622">
    <property type="entry name" value="GH32_Inu-like"/>
    <property type="match status" value="1"/>
</dbReference>
<dbReference type="InterPro" id="IPR001362">
    <property type="entry name" value="Glyco_hydro_32"/>
</dbReference>
<dbReference type="SUPFAM" id="SSF75005">
    <property type="entry name" value="Arabinanase/levansucrase/invertase"/>
    <property type="match status" value="1"/>
</dbReference>
<dbReference type="SUPFAM" id="SSF49899">
    <property type="entry name" value="Concanavalin A-like lectins/glucanases"/>
    <property type="match status" value="1"/>
</dbReference>
<reference evidence="7 8" key="1">
    <citation type="submission" date="2023-07" db="EMBL/GenBank/DDBJ databases">
        <title>Sorghum-associated microbial communities from plants grown in Nebraska, USA.</title>
        <authorList>
            <person name="Schachtman D."/>
        </authorList>
    </citation>
    <scope>NUCLEOTIDE SEQUENCE [LARGE SCALE GENOMIC DNA]</scope>
    <source>
        <strain evidence="7 8">3262</strain>
    </source>
</reference>
<evidence type="ECO:0000256" key="4">
    <source>
        <dbReference type="RuleBase" id="RU362110"/>
    </source>
</evidence>
<dbReference type="Pfam" id="PF00251">
    <property type="entry name" value="Glyco_hydro_32N"/>
    <property type="match status" value="1"/>
</dbReference>
<dbReference type="PROSITE" id="PS00609">
    <property type="entry name" value="GLYCOSYL_HYDROL_F32"/>
    <property type="match status" value="1"/>
</dbReference>
<accession>A0ABU1TIC6</accession>
<comment type="caution">
    <text evidence="7">The sequence shown here is derived from an EMBL/GenBank/DDBJ whole genome shotgun (WGS) entry which is preliminary data.</text>
</comment>
<dbReference type="RefSeq" id="WP_310102508.1">
    <property type="nucleotide sequence ID" value="NZ_JAVDUU010000005.1"/>
</dbReference>
<feature type="domain" description="Glycosyl hydrolase family 32 N-terminal" evidence="5">
    <location>
        <begin position="38"/>
        <end position="344"/>
    </location>
</feature>
<dbReference type="GO" id="GO:0051669">
    <property type="term" value="F:fructan beta-fructosidase activity"/>
    <property type="evidence" value="ECO:0007669"/>
    <property type="project" value="UniProtKB-EC"/>
</dbReference>
<name>A0ABU1TIC6_9SPHI</name>
<dbReference type="PANTHER" id="PTHR42800">
    <property type="entry name" value="EXOINULINASE INUD (AFU_ORTHOLOGUE AFUA_5G00480)"/>
    <property type="match status" value="1"/>
</dbReference>
<dbReference type="SMART" id="SM00640">
    <property type="entry name" value="Glyco_32"/>
    <property type="match status" value="1"/>
</dbReference>
<comment type="similarity">
    <text evidence="1 4">Belongs to the glycosyl hydrolase 32 family.</text>
</comment>
<evidence type="ECO:0000313" key="7">
    <source>
        <dbReference type="EMBL" id="MDR6945107.1"/>
    </source>
</evidence>
<evidence type="ECO:0000256" key="3">
    <source>
        <dbReference type="ARBA" id="ARBA00023295"/>
    </source>
</evidence>
<feature type="domain" description="Glycosyl hydrolase family 32 C-terminal" evidence="6">
    <location>
        <begin position="362"/>
        <end position="496"/>
    </location>
</feature>
<dbReference type="Gene3D" id="2.115.10.20">
    <property type="entry name" value="Glycosyl hydrolase domain, family 43"/>
    <property type="match status" value="1"/>
</dbReference>
<dbReference type="PANTHER" id="PTHR42800:SF1">
    <property type="entry name" value="EXOINULINASE INUD (AFU_ORTHOLOGUE AFUA_5G00480)"/>
    <property type="match status" value="1"/>
</dbReference>
<dbReference type="InterPro" id="IPR013148">
    <property type="entry name" value="Glyco_hydro_32_N"/>
</dbReference>
<dbReference type="Proteomes" id="UP001247620">
    <property type="component" value="Unassembled WGS sequence"/>
</dbReference>
<evidence type="ECO:0000259" key="6">
    <source>
        <dbReference type="Pfam" id="PF08244"/>
    </source>
</evidence>
<evidence type="ECO:0000259" key="5">
    <source>
        <dbReference type="Pfam" id="PF00251"/>
    </source>
</evidence>
<dbReference type="InterPro" id="IPR013320">
    <property type="entry name" value="ConA-like_dom_sf"/>
</dbReference>
<proteinExistence type="inferred from homology"/>
<dbReference type="InterPro" id="IPR013189">
    <property type="entry name" value="Glyco_hydro_32_C"/>
</dbReference>